<evidence type="ECO:0000256" key="1">
    <source>
        <dbReference type="SAM" id="Phobius"/>
    </source>
</evidence>
<evidence type="ECO:0000256" key="2">
    <source>
        <dbReference type="SAM" id="SignalP"/>
    </source>
</evidence>
<feature type="transmembrane region" description="Helical" evidence="1">
    <location>
        <begin position="580"/>
        <end position="606"/>
    </location>
</feature>
<accession>A0A1Y1V924</accession>
<feature type="transmembrane region" description="Helical" evidence="1">
    <location>
        <begin position="692"/>
        <end position="712"/>
    </location>
</feature>
<dbReference type="SUPFAM" id="SSF53850">
    <property type="entry name" value="Periplasmic binding protein-like II"/>
    <property type="match status" value="1"/>
</dbReference>
<keyword evidence="1" id="KW-1133">Transmembrane helix</keyword>
<dbReference type="Proteomes" id="UP000193719">
    <property type="component" value="Unassembled WGS sequence"/>
</dbReference>
<evidence type="ECO:0000313" key="4">
    <source>
        <dbReference type="Proteomes" id="UP000193719"/>
    </source>
</evidence>
<reference evidence="3 4" key="1">
    <citation type="submission" date="2016-08" db="EMBL/GenBank/DDBJ databases">
        <title>Genomes of anaerobic fungi encode conserved fungal cellulosomes for biomass hydrolysis.</title>
        <authorList>
            <consortium name="DOE Joint Genome Institute"/>
            <person name="Haitjema C.H."/>
            <person name="Gilmore S.P."/>
            <person name="Henske J.K."/>
            <person name="Solomon K.V."/>
            <person name="De Groot R."/>
            <person name="Kuo A."/>
            <person name="Mondo S.J."/>
            <person name="Salamov A.A."/>
            <person name="Labutti K."/>
            <person name="Zhao Z."/>
            <person name="Chiniquy J."/>
            <person name="Barry K."/>
            <person name="Brewer H.M."/>
            <person name="Purvine S.O."/>
            <person name="Wright A.T."/>
            <person name="Boxma B."/>
            <person name="Van Alen T."/>
            <person name="Hackstein J.H."/>
            <person name="Baker S.E."/>
            <person name="Grigoriev I.V."/>
            <person name="O'Malley M.A."/>
        </authorList>
    </citation>
    <scope>NUCLEOTIDE SEQUENCE [LARGE SCALE GENOMIC DNA]</scope>
    <source>
        <strain evidence="4">finn</strain>
    </source>
</reference>
<feature type="chain" id="PRO_5012417718" description="G-protein coupled receptors family 3 profile domain-containing protein" evidence="2">
    <location>
        <begin position="24"/>
        <end position="780"/>
    </location>
</feature>
<dbReference type="OrthoDB" id="2139922at2759"/>
<dbReference type="Gene3D" id="3.40.190.10">
    <property type="entry name" value="Periplasmic binding protein-like II"/>
    <property type="match status" value="1"/>
</dbReference>
<comment type="caution">
    <text evidence="3">The sequence shown here is derived from an EMBL/GenBank/DDBJ whole genome shotgun (WGS) entry which is preliminary data.</text>
</comment>
<feature type="transmembrane region" description="Helical" evidence="1">
    <location>
        <begin position="536"/>
        <end position="559"/>
    </location>
</feature>
<feature type="transmembrane region" description="Helical" evidence="1">
    <location>
        <begin position="660"/>
        <end position="680"/>
    </location>
</feature>
<evidence type="ECO:0008006" key="5">
    <source>
        <dbReference type="Google" id="ProtNLM"/>
    </source>
</evidence>
<gene>
    <name evidence="3" type="ORF">BCR36DRAFT_327504</name>
</gene>
<feature type="transmembrane region" description="Helical" evidence="1">
    <location>
        <begin position="631"/>
        <end position="648"/>
    </location>
</feature>
<keyword evidence="1" id="KW-0472">Membrane</keyword>
<feature type="transmembrane region" description="Helical" evidence="1">
    <location>
        <begin position="504"/>
        <end position="524"/>
    </location>
</feature>
<proteinExistence type="predicted"/>
<feature type="signal peptide" evidence="2">
    <location>
        <begin position="1"/>
        <end position="23"/>
    </location>
</feature>
<sequence>MKIRNTSKIFLLFITCLFTTIYANKQRIKICIKQPDMPRTVLHDDWEKYRNELNNYFVEKVKDNERLNNYELDIYFYPYIPVETNGQSVPFDYMNDLAKVLPRKEYDMILLDERILFNDIALMESERIFKETKFRQPSLELLHDLTKYINKDDLEFHDPKILSYGMYKKKIYGIPFEYDFDVLYYHKDGENSNANGSDTMALVENMKDFTWESLLEKMEKNSQPFVLALGDDNDVLNFVIEYTNNIHTLSPEYNPDYIKIFYDDEESTDFYTKFRDLVKSFSPNNEPIKAARTSLDDAYSSFLTKNSTFFKAKASHNFLFKSKYGNDGIPLSLPPKYQSATTNKYLVANKYSDIKPDLLAEVALILTDKEAQLFRAEKYGSIPTFDFTKKDSDQDLQDYCNNNPVICDAMDKVEKLYIRDIFSSDTMVPFYEILCFIPIRFKNFFITNDIKYIEFSLKNVNEFITDNLGVYGVLSIILTILVIVFCCFVIYMTYKLKEHPYIKVISPIFCNLIVIGCILNTIKVLKFIPPYSRGKIKIFLILETIGTNLIYIPMFAVAYRIFRIYKTKSFMSNSLNNKRLFICVIVTISLSVIYKSVIAIFCRLYYESVGSVRYARIPIGYYTNHETLDKIYQVYLTIIFISLLFMIIATGSRSKKFGDVCYTFVIFGTNISDFLVERLITRLDGKEYYPLYFFVTVFFNCLLHFICVYILVGSRIHLLINNPNFDFVSSSNGTTNASDASQYVALRSRIRSMSIVKRYSSMISTKNSGYSQTKSGSTIR</sequence>
<dbReference type="STRING" id="1754191.A0A1Y1V924"/>
<name>A0A1Y1V924_9FUNG</name>
<keyword evidence="1" id="KW-0812">Transmembrane</keyword>
<dbReference type="AlphaFoldDB" id="A0A1Y1V924"/>
<dbReference type="EMBL" id="MCFH01000022">
    <property type="protein sequence ID" value="ORX50028.1"/>
    <property type="molecule type" value="Genomic_DNA"/>
</dbReference>
<organism evidence="3 4">
    <name type="scientific">Piromyces finnis</name>
    <dbReference type="NCBI Taxonomy" id="1754191"/>
    <lineage>
        <taxon>Eukaryota</taxon>
        <taxon>Fungi</taxon>
        <taxon>Fungi incertae sedis</taxon>
        <taxon>Chytridiomycota</taxon>
        <taxon>Chytridiomycota incertae sedis</taxon>
        <taxon>Neocallimastigomycetes</taxon>
        <taxon>Neocallimastigales</taxon>
        <taxon>Neocallimastigaceae</taxon>
        <taxon>Piromyces</taxon>
    </lineage>
</organism>
<keyword evidence="4" id="KW-1185">Reference proteome</keyword>
<protein>
    <recommendedName>
        <fullName evidence="5">G-protein coupled receptors family 3 profile domain-containing protein</fullName>
    </recommendedName>
</protein>
<keyword evidence="2" id="KW-0732">Signal</keyword>
<reference evidence="3 4" key="2">
    <citation type="submission" date="2016-08" db="EMBL/GenBank/DDBJ databases">
        <title>Pervasive Adenine N6-methylation of Active Genes in Fungi.</title>
        <authorList>
            <consortium name="DOE Joint Genome Institute"/>
            <person name="Mondo S.J."/>
            <person name="Dannebaum R.O."/>
            <person name="Kuo R.C."/>
            <person name="Labutti K."/>
            <person name="Haridas S."/>
            <person name="Kuo A."/>
            <person name="Salamov A."/>
            <person name="Ahrendt S.R."/>
            <person name="Lipzen A."/>
            <person name="Sullivan W."/>
            <person name="Andreopoulos W.B."/>
            <person name="Clum A."/>
            <person name="Lindquist E."/>
            <person name="Daum C."/>
            <person name="Ramamoorthy G.K."/>
            <person name="Gryganskyi A."/>
            <person name="Culley D."/>
            <person name="Magnuson J.K."/>
            <person name="James T.Y."/>
            <person name="O'Malley M.A."/>
            <person name="Stajich J.E."/>
            <person name="Spatafora J.W."/>
            <person name="Visel A."/>
            <person name="Grigoriev I.V."/>
        </authorList>
    </citation>
    <scope>NUCLEOTIDE SEQUENCE [LARGE SCALE GENOMIC DNA]</scope>
    <source>
        <strain evidence="4">finn</strain>
    </source>
</reference>
<evidence type="ECO:0000313" key="3">
    <source>
        <dbReference type="EMBL" id="ORX50028.1"/>
    </source>
</evidence>
<feature type="transmembrane region" description="Helical" evidence="1">
    <location>
        <begin position="468"/>
        <end position="492"/>
    </location>
</feature>